<dbReference type="InterPro" id="IPR002716">
    <property type="entry name" value="PIN_dom"/>
</dbReference>
<accession>A0A2N9I7E3</accession>
<feature type="compositionally biased region" description="Basic and acidic residues" evidence="1">
    <location>
        <begin position="625"/>
        <end position="640"/>
    </location>
</feature>
<dbReference type="Pfam" id="PF13638">
    <property type="entry name" value="PIN_4"/>
    <property type="match status" value="1"/>
</dbReference>
<dbReference type="Gene3D" id="2.60.200.20">
    <property type="match status" value="1"/>
</dbReference>
<dbReference type="PROSITE" id="PS50006">
    <property type="entry name" value="FHA_DOMAIN"/>
    <property type="match status" value="1"/>
</dbReference>
<gene>
    <name evidence="3" type="ORF">FSB_LOCUS48077</name>
</gene>
<dbReference type="InterPro" id="IPR008984">
    <property type="entry name" value="SMAD_FHA_dom_sf"/>
</dbReference>
<dbReference type="Pfam" id="PF00498">
    <property type="entry name" value="FHA"/>
    <property type="match status" value="1"/>
</dbReference>
<proteinExistence type="predicted"/>
<organism evidence="3">
    <name type="scientific">Fagus sylvatica</name>
    <name type="common">Beechnut</name>
    <dbReference type="NCBI Taxonomy" id="28930"/>
    <lineage>
        <taxon>Eukaryota</taxon>
        <taxon>Viridiplantae</taxon>
        <taxon>Streptophyta</taxon>
        <taxon>Embryophyta</taxon>
        <taxon>Tracheophyta</taxon>
        <taxon>Spermatophyta</taxon>
        <taxon>Magnoliopsida</taxon>
        <taxon>eudicotyledons</taxon>
        <taxon>Gunneridae</taxon>
        <taxon>Pentapetalae</taxon>
        <taxon>rosids</taxon>
        <taxon>fabids</taxon>
        <taxon>Fagales</taxon>
        <taxon>Fagaceae</taxon>
        <taxon>Fagus</taxon>
    </lineage>
</organism>
<dbReference type="AlphaFoldDB" id="A0A2N9I7E3"/>
<dbReference type="CDD" id="cd22691">
    <property type="entry name" value="FHA_PS1-like"/>
    <property type="match status" value="1"/>
</dbReference>
<dbReference type="GO" id="GO:0031965">
    <property type="term" value="C:nuclear membrane"/>
    <property type="evidence" value="ECO:0007669"/>
    <property type="project" value="TreeGrafter"/>
</dbReference>
<dbReference type="SMART" id="SM00240">
    <property type="entry name" value="FHA"/>
    <property type="match status" value="1"/>
</dbReference>
<feature type="compositionally biased region" description="Basic and acidic residues" evidence="1">
    <location>
        <begin position="299"/>
        <end position="316"/>
    </location>
</feature>
<reference evidence="3" key="1">
    <citation type="submission" date="2018-02" db="EMBL/GenBank/DDBJ databases">
        <authorList>
            <person name="Cohen D.B."/>
            <person name="Kent A.D."/>
        </authorList>
    </citation>
    <scope>NUCLEOTIDE SEQUENCE</scope>
</reference>
<dbReference type="PANTHER" id="PTHR22593:SF8">
    <property type="entry name" value="FHA DOMAIN-CONTAINING PROTEIN PS1"/>
    <property type="match status" value="1"/>
</dbReference>
<protein>
    <recommendedName>
        <fullName evidence="2">FHA domain-containing protein</fullName>
    </recommendedName>
</protein>
<evidence type="ECO:0000256" key="1">
    <source>
        <dbReference type="SAM" id="MobiDB-lite"/>
    </source>
</evidence>
<feature type="region of interest" description="Disordered" evidence="1">
    <location>
        <begin position="593"/>
        <end position="657"/>
    </location>
</feature>
<feature type="region of interest" description="Disordered" evidence="1">
    <location>
        <begin position="280"/>
        <end position="321"/>
    </location>
</feature>
<dbReference type="CDD" id="cd09880">
    <property type="entry name" value="PIN_Smg5-6-like"/>
    <property type="match status" value="1"/>
</dbReference>
<name>A0A2N9I7E3_FAGSY</name>
<dbReference type="InterPro" id="IPR000253">
    <property type="entry name" value="FHA_dom"/>
</dbReference>
<dbReference type="EMBL" id="OIVN01004968">
    <property type="protein sequence ID" value="SPD20195.1"/>
    <property type="molecule type" value="Genomic_DNA"/>
</dbReference>
<feature type="domain" description="FHA" evidence="2">
    <location>
        <begin position="45"/>
        <end position="96"/>
    </location>
</feature>
<dbReference type="Gene3D" id="3.40.50.1010">
    <property type="entry name" value="5'-nuclease"/>
    <property type="match status" value="1"/>
</dbReference>
<dbReference type="SUPFAM" id="SSF49879">
    <property type="entry name" value="SMAD/FHA domain"/>
    <property type="match status" value="1"/>
</dbReference>
<evidence type="ECO:0000313" key="3">
    <source>
        <dbReference type="EMBL" id="SPD20195.1"/>
    </source>
</evidence>
<sequence length="957" mass="107122">MGDKKEEEIKIPVFTVIKNGAILKNIFIVNKPPSPSISQDYEETLIVGRHPDCDITLTHPSISRFHLQIHSNPSNQHVSLIDLSSVHGTWVSEKKLEPGVRLELKEGDTVRVGGSSRIYRLHWVLLSHAYDSENPLVPPAFDLKEDENAVDFYQDDKSSLIEEKDSLVEVEGKEEKECQDENSLSVEIRKIQSQDLSLEELDSSFSDENLGLIVKKEIPSAPPLPEHMMMFDEKEGDESLSRIFHEPSEIFDLWSGPLGPGTELVNSSLPVEGVIFETENQQLEKESRSPKPHSVMEVLSERDEPENSLRSSEQEFKQSVSTGSPFYVQEEDAMHPVAEVRNEAENNISFGKDHRRWSGPLMMENLSLHVEDFPAETNNEQVDEENQTPQRLLALQSQSEMNMLVSLESASSDEEGNLVAELIEETKNPSVSRKDHEVREISSLYSVPIAIESVNPSLIAGEVLVTALSEITETQESQCPQSIIAAAGLSEVEISESSPLQSEEKLKSHSIWSRRGKAASVPLIQIGESRNGTIRAGIDAEVESQNQEDTENKSILKALFTDLDEEEEIFTPNKENFTPNTLLVKSLKKKGKVEETNHSKSCRSSSSNVTFSPGVHQEEDMTASLDKENQTPKVLREQKSARPTSGNRVRLEQGIKPIKRRSERVPFQSLLVNSTGKSRSDTSVPDNAMRSCNSVTCTQTKEKKNNSIGEVARSWNMVVDTATLLNKESRKSLHLLQGLKGTNLIIPRMVLRELDCLKRRGSLFRRKTEASSVSEWIEECMVKTKWWIHVQSTFEEARAIAPTPPASPQSCFSEGSVAFSCGKPSSSLMPFSSHEIVSPTAEDHILDCALLYGKMKNEGRLVLLSDDVTLKIKAMAEGLICETAQEFRESLVNPFSDRFLWAESSPRGLTWSYKDDVVLREQYYRCPLKKSAKGESAKGLKLILRHNSHYGQISSVS</sequence>
<evidence type="ECO:0000259" key="2">
    <source>
        <dbReference type="PROSITE" id="PS50006"/>
    </source>
</evidence>
<dbReference type="PANTHER" id="PTHR22593">
    <property type="entry name" value="TRANSMEMBRANE PROTEIN 18"/>
    <property type="match status" value="1"/>
</dbReference>